<comment type="caution">
    <text evidence="3">The sequence shown here is derived from an EMBL/GenBank/DDBJ whole genome shotgun (WGS) entry which is preliminary data.</text>
</comment>
<organism evidence="3 4">
    <name type="scientific">Ramlibacter aquaticus</name>
    <dbReference type="NCBI Taxonomy" id="2780094"/>
    <lineage>
        <taxon>Bacteria</taxon>
        <taxon>Pseudomonadati</taxon>
        <taxon>Pseudomonadota</taxon>
        <taxon>Betaproteobacteria</taxon>
        <taxon>Burkholderiales</taxon>
        <taxon>Comamonadaceae</taxon>
        <taxon>Ramlibacter</taxon>
    </lineage>
</organism>
<dbReference type="Proteomes" id="UP000715965">
    <property type="component" value="Unassembled WGS sequence"/>
</dbReference>
<gene>
    <name evidence="3" type="ORF">IM725_03800</name>
</gene>
<dbReference type="InterPro" id="IPR007893">
    <property type="entry name" value="Spore_coat_U/FanG"/>
</dbReference>
<evidence type="ECO:0000256" key="1">
    <source>
        <dbReference type="SAM" id="SignalP"/>
    </source>
</evidence>
<keyword evidence="3" id="KW-0167">Capsid protein</keyword>
<reference evidence="3 4" key="1">
    <citation type="submission" date="2020-10" db="EMBL/GenBank/DDBJ databases">
        <title>Draft genome of Ramlibacter aquaticus LMG 30558.</title>
        <authorList>
            <person name="Props R."/>
        </authorList>
    </citation>
    <scope>NUCLEOTIDE SEQUENCE [LARGE SCALE GENOMIC DNA]</scope>
    <source>
        <strain evidence="3 4">LMG 30558</strain>
    </source>
</reference>
<evidence type="ECO:0000313" key="3">
    <source>
        <dbReference type="EMBL" id="MBE7939696.1"/>
    </source>
</evidence>
<protein>
    <submittedName>
        <fullName evidence="3">Spore coat protein U domain-containing protein</fullName>
    </submittedName>
</protein>
<sequence>MTTFPIQKLALALVLACAAGAALADTQSLSVTASITGVCKFNSGQTPVLAFGAIDPSGTANATASASVLYRCTTGTSASVSNAVTGARTLQGSGTASTDTMAYTLAFTSGGTGTGKGFGAGQDLTLVLGGTITPTDYQNKTVGPYADTVTLTVTP</sequence>
<accession>A0ABR9SBH7</accession>
<name>A0ABR9SBH7_9BURK</name>
<keyword evidence="4" id="KW-1185">Reference proteome</keyword>
<feature type="signal peptide" evidence="1">
    <location>
        <begin position="1"/>
        <end position="24"/>
    </location>
</feature>
<dbReference type="RefSeq" id="WP_193779247.1">
    <property type="nucleotide sequence ID" value="NZ_JADDOJ010000009.1"/>
</dbReference>
<dbReference type="Pfam" id="PF05229">
    <property type="entry name" value="SCPU"/>
    <property type="match status" value="1"/>
</dbReference>
<keyword evidence="1" id="KW-0732">Signal</keyword>
<evidence type="ECO:0000313" key="4">
    <source>
        <dbReference type="Proteomes" id="UP000715965"/>
    </source>
</evidence>
<proteinExistence type="predicted"/>
<evidence type="ECO:0000259" key="2">
    <source>
        <dbReference type="Pfam" id="PF05229"/>
    </source>
</evidence>
<feature type="domain" description="Spore coat protein U/FanG" evidence="2">
    <location>
        <begin position="26"/>
        <end position="152"/>
    </location>
</feature>
<feature type="chain" id="PRO_5046542053" evidence="1">
    <location>
        <begin position="25"/>
        <end position="155"/>
    </location>
</feature>
<keyword evidence="3" id="KW-0946">Virion</keyword>
<dbReference type="EMBL" id="JADDOJ010000009">
    <property type="protein sequence ID" value="MBE7939696.1"/>
    <property type="molecule type" value="Genomic_DNA"/>
</dbReference>